<proteinExistence type="inferred from homology"/>
<gene>
    <name evidence="9" type="primary">PEX5</name>
    <name evidence="9" type="ORF">C6P45_000129</name>
</gene>
<comment type="subcellular location">
    <subcellularLocation>
        <location evidence="2">Cytoplasm</location>
    </subcellularLocation>
    <subcellularLocation>
        <location evidence="1">Peroxisome</location>
    </subcellularLocation>
</comment>
<keyword evidence="4" id="KW-0963">Cytoplasm</keyword>
<evidence type="ECO:0000256" key="5">
    <source>
        <dbReference type="ARBA" id="ARBA00022737"/>
    </source>
</evidence>
<evidence type="ECO:0000256" key="8">
    <source>
        <dbReference type="PROSITE-ProRule" id="PRU00339"/>
    </source>
</evidence>
<evidence type="ECO:0000256" key="2">
    <source>
        <dbReference type="ARBA" id="ARBA00004496"/>
    </source>
</evidence>
<dbReference type="Proteomes" id="UP000750334">
    <property type="component" value="Unassembled WGS sequence"/>
</dbReference>
<sequence length="585" mass="66890">MSGADCSVNNNPLAQLNKHTQQNAQYSALSQNDLNGPLVGSSSLGLTQRSLKTKQSKVSERNLREINNFQNGMLSSGGDRNVMMPMKFDQIPMRAETNEQVRFHNVENVPVRNQGWSNEFTLQQNNTQSQLQQQHLGDDSILSNRNEKIGLTGFFQQPNNISGTMNSFRAPIFQNFNTRDQQQQRAPEQKMETNWDKQFGDLEKEVSENLKINDETDTTEEMTTNIHDDITADDVIIDDTYQSEFQKVWDDIHNDGEDFIPDRSKYMLSRMTGNLNYDFEDSKNEYLNNPNAYRIGCILMENGAKLSEAAMAFEAAVQEQPDHIDAWLKLGVVQIQNEKELNGICALEKCLKLDGKNLEAMKNLAISYINEGYDMSALTILNQWISTKYPDFEYIDHSILIDETLETNTKLENKIENKFISLSEKLPQVDPDVELCVGLLYYSDDNYDATIEHFNKALAANPNDELMWNRLGATLANSNRSEESIAAYHKALNLKPSFVRARYNLAVSCMNIGCFKESAEHLLTTLSMHEVEGEKFKQEHDYTSWNNDNIIETLKRVFVAMNRNDLLEKIKPGMDLTQFKGEFTF</sequence>
<dbReference type="Gene3D" id="1.25.40.10">
    <property type="entry name" value="Tetratricopeptide repeat domain"/>
    <property type="match status" value="1"/>
</dbReference>
<dbReference type="GO" id="GO:0016560">
    <property type="term" value="P:protein import into peroxisome matrix, docking"/>
    <property type="evidence" value="ECO:0007669"/>
    <property type="project" value="TreeGrafter"/>
</dbReference>
<dbReference type="GO" id="GO:0005778">
    <property type="term" value="C:peroxisomal membrane"/>
    <property type="evidence" value="ECO:0007669"/>
    <property type="project" value="TreeGrafter"/>
</dbReference>
<keyword evidence="10" id="KW-1185">Reference proteome</keyword>
<accession>A0A9P7BDB1</accession>
<keyword evidence="9" id="KW-0675">Receptor</keyword>
<comment type="caution">
    <text evidence="9">The sequence shown here is derived from an EMBL/GenBank/DDBJ whole genome shotgun (WGS) entry which is preliminary data.</text>
</comment>
<keyword evidence="7" id="KW-0576">Peroxisome</keyword>
<evidence type="ECO:0000256" key="7">
    <source>
        <dbReference type="ARBA" id="ARBA00023140"/>
    </source>
</evidence>
<dbReference type="EMBL" id="PUHR01000010">
    <property type="protein sequence ID" value="KAG0671638.1"/>
    <property type="molecule type" value="Genomic_DNA"/>
</dbReference>
<dbReference type="SMART" id="SM00028">
    <property type="entry name" value="TPR"/>
    <property type="match status" value="4"/>
</dbReference>
<dbReference type="InterPro" id="IPR011990">
    <property type="entry name" value="TPR-like_helical_dom_sf"/>
</dbReference>
<feature type="repeat" description="TPR" evidence="8">
    <location>
        <begin position="431"/>
        <end position="464"/>
    </location>
</feature>
<dbReference type="Pfam" id="PF13432">
    <property type="entry name" value="TPR_16"/>
    <property type="match status" value="1"/>
</dbReference>
<evidence type="ECO:0000256" key="1">
    <source>
        <dbReference type="ARBA" id="ARBA00004275"/>
    </source>
</evidence>
<dbReference type="OrthoDB" id="10006023at2759"/>
<keyword evidence="5" id="KW-0677">Repeat</keyword>
<reference evidence="9 10" key="1">
    <citation type="submission" date="2020-11" db="EMBL/GenBank/DDBJ databases">
        <title>Kefir isolates.</title>
        <authorList>
            <person name="Marcisauskas S."/>
            <person name="Kim Y."/>
            <person name="Blasche S."/>
        </authorList>
    </citation>
    <scope>NUCLEOTIDE SEQUENCE [LARGE SCALE GENOMIC DNA]</scope>
    <source>
        <strain evidence="9 10">OG2</strain>
    </source>
</reference>
<name>A0A9P7BDB1_MAUEX</name>
<dbReference type="PANTHER" id="PTHR10130">
    <property type="entry name" value="PEROXISOMAL TARGETING SIGNAL 1 RECEPTOR PEX5"/>
    <property type="match status" value="1"/>
</dbReference>
<evidence type="ECO:0000256" key="6">
    <source>
        <dbReference type="ARBA" id="ARBA00022803"/>
    </source>
</evidence>
<protein>
    <submittedName>
        <fullName evidence="9">Peroxisomal membrane signal receptor PTS1</fullName>
    </submittedName>
</protein>
<feature type="repeat" description="TPR" evidence="8">
    <location>
        <begin position="465"/>
        <end position="498"/>
    </location>
</feature>
<dbReference type="GO" id="GO:0005052">
    <property type="term" value="F:peroxisome matrix targeting signal-1 binding"/>
    <property type="evidence" value="ECO:0007669"/>
    <property type="project" value="TreeGrafter"/>
</dbReference>
<keyword evidence="6 8" id="KW-0802">TPR repeat</keyword>
<dbReference type="GO" id="GO:0005829">
    <property type="term" value="C:cytosol"/>
    <property type="evidence" value="ECO:0007669"/>
    <property type="project" value="TreeGrafter"/>
</dbReference>
<evidence type="ECO:0000256" key="4">
    <source>
        <dbReference type="ARBA" id="ARBA00022490"/>
    </source>
</evidence>
<dbReference type="SUPFAM" id="SSF48452">
    <property type="entry name" value="TPR-like"/>
    <property type="match status" value="1"/>
</dbReference>
<dbReference type="PROSITE" id="PS50005">
    <property type="entry name" value="TPR"/>
    <property type="match status" value="2"/>
</dbReference>
<dbReference type="PANTHER" id="PTHR10130:SF0">
    <property type="entry name" value="GH08708P"/>
    <property type="match status" value="1"/>
</dbReference>
<dbReference type="AlphaFoldDB" id="A0A9P7BDB1"/>
<dbReference type="InterPro" id="IPR019734">
    <property type="entry name" value="TPR_rpt"/>
</dbReference>
<evidence type="ECO:0000256" key="3">
    <source>
        <dbReference type="ARBA" id="ARBA00005348"/>
    </source>
</evidence>
<organism evidence="9 10">
    <name type="scientific">Maudiozyma exigua</name>
    <name type="common">Yeast</name>
    <name type="synonym">Kazachstania exigua</name>
    <dbReference type="NCBI Taxonomy" id="34358"/>
    <lineage>
        <taxon>Eukaryota</taxon>
        <taxon>Fungi</taxon>
        <taxon>Dikarya</taxon>
        <taxon>Ascomycota</taxon>
        <taxon>Saccharomycotina</taxon>
        <taxon>Saccharomycetes</taxon>
        <taxon>Saccharomycetales</taxon>
        <taxon>Saccharomycetaceae</taxon>
        <taxon>Maudiozyma</taxon>
    </lineage>
</organism>
<dbReference type="InterPro" id="IPR024111">
    <property type="entry name" value="PEX5/PEX5L"/>
</dbReference>
<comment type="similarity">
    <text evidence="3">Belongs to the peroxisomal targeting signal receptor family.</text>
</comment>
<evidence type="ECO:0000313" key="9">
    <source>
        <dbReference type="EMBL" id="KAG0671638.1"/>
    </source>
</evidence>
<evidence type="ECO:0000313" key="10">
    <source>
        <dbReference type="Proteomes" id="UP000750334"/>
    </source>
</evidence>